<dbReference type="PANTHER" id="PTHR39185:SF1">
    <property type="entry name" value="SWARMING MOTILITY PROTEIN SWRD"/>
    <property type="match status" value="1"/>
</dbReference>
<comment type="caution">
    <text evidence="1">The sequence shown here is derived from an EMBL/GenBank/DDBJ whole genome shotgun (WGS) entry which is preliminary data.</text>
</comment>
<keyword evidence="1" id="KW-0282">Flagellum</keyword>
<accession>A0ABW5S7Z3</accession>
<evidence type="ECO:0000313" key="2">
    <source>
        <dbReference type="Proteomes" id="UP001597399"/>
    </source>
</evidence>
<protein>
    <submittedName>
        <fullName evidence="1">Flagellar FlbD family protein</fullName>
    </submittedName>
</protein>
<keyword evidence="2" id="KW-1185">Reference proteome</keyword>
<name>A0ABW5S7Z3_9BACL</name>
<reference evidence="2" key="1">
    <citation type="journal article" date="2019" name="Int. J. Syst. Evol. Microbiol.">
        <title>The Global Catalogue of Microorganisms (GCM) 10K type strain sequencing project: providing services to taxonomists for standard genome sequencing and annotation.</title>
        <authorList>
            <consortium name="The Broad Institute Genomics Platform"/>
            <consortium name="The Broad Institute Genome Sequencing Center for Infectious Disease"/>
            <person name="Wu L."/>
            <person name="Ma J."/>
        </authorList>
    </citation>
    <scope>NUCLEOTIDE SEQUENCE [LARGE SCALE GENOMIC DNA]</scope>
    <source>
        <strain evidence="2">TISTR 2466</strain>
    </source>
</reference>
<keyword evidence="1" id="KW-0969">Cilium</keyword>
<evidence type="ECO:0000313" key="1">
    <source>
        <dbReference type="EMBL" id="MFD2695905.1"/>
    </source>
</evidence>
<dbReference type="EMBL" id="JBHUMQ010000056">
    <property type="protein sequence ID" value="MFD2695905.1"/>
    <property type="molecule type" value="Genomic_DNA"/>
</dbReference>
<keyword evidence="1" id="KW-0966">Cell projection</keyword>
<dbReference type="PANTHER" id="PTHR39185">
    <property type="entry name" value="SWARMING MOTILITY PROTEIN SWRD"/>
    <property type="match status" value="1"/>
</dbReference>
<dbReference type="InterPro" id="IPR009384">
    <property type="entry name" value="SwrD-like"/>
</dbReference>
<organism evidence="1 2">
    <name type="scientific">Sporolactobacillus shoreicorticis</name>
    <dbReference type="NCBI Taxonomy" id="1923877"/>
    <lineage>
        <taxon>Bacteria</taxon>
        <taxon>Bacillati</taxon>
        <taxon>Bacillota</taxon>
        <taxon>Bacilli</taxon>
        <taxon>Bacillales</taxon>
        <taxon>Sporolactobacillaceae</taxon>
        <taxon>Sporolactobacillus</taxon>
    </lineage>
</organism>
<dbReference type="Pfam" id="PF06289">
    <property type="entry name" value="FlbD"/>
    <property type="match status" value="1"/>
</dbReference>
<sequence length="92" mass="10553">MRWALFCPAHFVTRMIQLTHFNNQPFMLNPFLIEQVESLPDTTITLTNGKKLIVRESPEEVSRIMMVFLKQISLVSGLSAEEGVRKCSKAEE</sequence>
<proteinExistence type="predicted"/>
<dbReference type="Proteomes" id="UP001597399">
    <property type="component" value="Unassembled WGS sequence"/>
</dbReference>
<gene>
    <name evidence="1" type="ORF">ACFSUE_20065</name>
</gene>